<name>A0ABQ0I2A9_9ALTE</name>
<dbReference type="RefSeq" id="WP_008302267.1">
    <property type="nucleotide sequence ID" value="NZ_BAEK01000011.1"/>
</dbReference>
<evidence type="ECO:0008006" key="3">
    <source>
        <dbReference type="Google" id="ProtNLM"/>
    </source>
</evidence>
<dbReference type="NCBIfam" id="TIGR02532">
    <property type="entry name" value="IV_pilin_GFxxxE"/>
    <property type="match status" value="1"/>
</dbReference>
<dbReference type="Pfam" id="PF07963">
    <property type="entry name" value="N_methyl"/>
    <property type="match status" value="1"/>
</dbReference>
<dbReference type="EMBL" id="BAEK01000011">
    <property type="protein sequence ID" value="GAC03443.1"/>
    <property type="molecule type" value="Genomic_DNA"/>
</dbReference>
<organism evidence="1 2">
    <name type="scientific">Paraglaciecola agarilytica NO2</name>
    <dbReference type="NCBI Taxonomy" id="1125747"/>
    <lineage>
        <taxon>Bacteria</taxon>
        <taxon>Pseudomonadati</taxon>
        <taxon>Pseudomonadota</taxon>
        <taxon>Gammaproteobacteria</taxon>
        <taxon>Alteromonadales</taxon>
        <taxon>Alteromonadaceae</taxon>
        <taxon>Paraglaciecola</taxon>
    </lineage>
</organism>
<dbReference type="Gene3D" id="2.160.20.80">
    <property type="entry name" value="E3 ubiquitin-protein ligase SopA"/>
    <property type="match status" value="1"/>
</dbReference>
<proteinExistence type="predicted"/>
<accession>A0ABQ0I2A9</accession>
<keyword evidence="2" id="KW-1185">Reference proteome</keyword>
<dbReference type="Proteomes" id="UP000008372">
    <property type="component" value="Unassembled WGS sequence"/>
</dbReference>
<dbReference type="Gene3D" id="3.30.700.10">
    <property type="entry name" value="Glycoprotein, Type 4 Pilin"/>
    <property type="match status" value="1"/>
</dbReference>
<evidence type="ECO:0000313" key="2">
    <source>
        <dbReference type="Proteomes" id="UP000008372"/>
    </source>
</evidence>
<reference evidence="1 2" key="1">
    <citation type="journal article" date="2014" name="Environ. Microbiol.">
        <title>Comparative genomics of the marine bacterial genus Glaciecola reveals the high degree of genomic diversity and genomic characteristic for cold adaptation.</title>
        <authorList>
            <person name="Qin Q.L."/>
            <person name="Xie B.B."/>
            <person name="Yu Y."/>
            <person name="Shu Y.L."/>
            <person name="Rong J.C."/>
            <person name="Zhang Y.J."/>
            <person name="Zhao D.L."/>
            <person name="Chen X.L."/>
            <person name="Zhang X.Y."/>
            <person name="Chen B."/>
            <person name="Zhou B.C."/>
            <person name="Zhang Y.Z."/>
        </authorList>
    </citation>
    <scope>NUCLEOTIDE SEQUENCE [LARGE SCALE GENOMIC DNA]</scope>
    <source>
        <strain evidence="1 2">NO2</strain>
    </source>
</reference>
<dbReference type="InterPro" id="IPR012902">
    <property type="entry name" value="N_methyl_site"/>
</dbReference>
<protein>
    <recommendedName>
        <fullName evidence="3">Prepilin-type N-terminal cleavage/methylation domain-containing protein</fullName>
    </recommendedName>
</protein>
<gene>
    <name evidence="1" type="ORF">GAGA_0578</name>
</gene>
<dbReference type="SUPFAM" id="SSF141571">
    <property type="entry name" value="Pentapeptide repeat-like"/>
    <property type="match status" value="1"/>
</dbReference>
<dbReference type="SUPFAM" id="SSF54523">
    <property type="entry name" value="Pili subunits"/>
    <property type="match status" value="1"/>
</dbReference>
<comment type="caution">
    <text evidence="1">The sequence shown here is derived from an EMBL/GenBank/DDBJ whole genome shotgun (WGS) entry which is preliminary data.</text>
</comment>
<sequence>MVMMIANRMIYQMKKSAKQSGFTLQELVISLAIMGIIATGAVSNYKVEQKTSLVEKAAADVDGLTQAYNQFYTKNRRAPTSISELVTEGYYVGSTESPWGSTYVGTETANGYAVSVNTSDSTYAKSLSNKYASSSLSGTSVEVTTPIPTIETLASQYLHRVSVDGSPELNQLETDIDANGHNIRNISELDAEEVNVTTAVIEELITDRLTSVEGVEFVSGSIDSDGDTLTFTGNNLVLNGDVSLEGDLDANGNDITGVGSIEAESGEFKDLTSESLVATNATFTNFAATDAEIENANITNLRFDDATIGSLTFTDATGDSLNVTDLTTTNLQSVSVVADNATIANLKGTTLDYANGTIGSLSGTRIDYSIGTFDTANIASANATTVNATSINYNSAEFNSMYVDGELVADRGYFTSIESPSIDTDDLTASSIAAGTFDVDGTLTTTNLVATNATVSGTTTTNKLVSSTSNLGSASATSLSVSGSASANKITSTTGTFTTLNVNTVNGGTGDFNTLTSTNINGTNANFSNVTASKTTGGDFTGSNFTTSQSSVNSNHQLAESIKSEWDACVRAGGCQ</sequence>
<dbReference type="InterPro" id="IPR045584">
    <property type="entry name" value="Pilin-like"/>
</dbReference>
<evidence type="ECO:0000313" key="1">
    <source>
        <dbReference type="EMBL" id="GAC03443.1"/>
    </source>
</evidence>